<evidence type="ECO:0000256" key="1">
    <source>
        <dbReference type="ARBA" id="ARBA00022598"/>
    </source>
</evidence>
<evidence type="ECO:0000313" key="3">
    <source>
        <dbReference type="EMBL" id="PSK92516.1"/>
    </source>
</evidence>
<evidence type="ECO:0000259" key="2">
    <source>
        <dbReference type="PROSITE" id="PS51733"/>
    </source>
</evidence>
<dbReference type="InterPro" id="IPR004143">
    <property type="entry name" value="BPL_LPL_catalytic"/>
</dbReference>
<feature type="domain" description="BPL/LPL catalytic" evidence="2">
    <location>
        <begin position="3"/>
        <end position="187"/>
    </location>
</feature>
<dbReference type="PROSITE" id="PS51733">
    <property type="entry name" value="BPL_LPL_CATALYTIC"/>
    <property type="match status" value="1"/>
</dbReference>
<keyword evidence="1 3" id="KW-0436">Ligase</keyword>
<evidence type="ECO:0000313" key="4">
    <source>
        <dbReference type="Proteomes" id="UP000240572"/>
    </source>
</evidence>
<dbReference type="AlphaFoldDB" id="A0A2P8D5M3"/>
<dbReference type="GO" id="GO:0005737">
    <property type="term" value="C:cytoplasm"/>
    <property type="evidence" value="ECO:0007669"/>
    <property type="project" value="TreeGrafter"/>
</dbReference>
<dbReference type="GO" id="GO:0004077">
    <property type="term" value="F:biotin--[biotin carboxyl-carrier protein] ligase activity"/>
    <property type="evidence" value="ECO:0007669"/>
    <property type="project" value="InterPro"/>
</dbReference>
<dbReference type="CDD" id="cd16442">
    <property type="entry name" value="BPL"/>
    <property type="match status" value="1"/>
</dbReference>
<sequence>MAQNAENTFPKWLHYFDTINSTNNYAMQRIDDGLAQHGEVIWAARQTQGKGQRGNTWQDEAGNIAMSLIIRPETGADQQFRLSMSVALTLSKYLEALSDAWQVAIKWPNDIYINDKKACGVLIENVFRGMNWAYAVIGIGINVNQPAFPEHLPHATSLSLAAGRQFDLYEIVTDVRTGMLNALRPETAPETGNLLQQYNNHLFGRNREMHFQEKQNQRDFTAFVQEVNADGQLVLLGHRGIEKYNFGELSWIL</sequence>
<reference evidence="3 4" key="1">
    <citation type="submission" date="2018-03" db="EMBL/GenBank/DDBJ databases">
        <title>Genomic Encyclopedia of Type Strains, Phase III (KMG-III): the genomes of soil and plant-associated and newly described type strains.</title>
        <authorList>
            <person name="Whitman W."/>
        </authorList>
    </citation>
    <scope>NUCLEOTIDE SEQUENCE [LARGE SCALE GENOMIC DNA]</scope>
    <source>
        <strain evidence="3 4">CGMCC 1.12700</strain>
    </source>
</reference>
<dbReference type="NCBIfam" id="TIGR00121">
    <property type="entry name" value="birA_ligase"/>
    <property type="match status" value="1"/>
</dbReference>
<keyword evidence="4" id="KW-1185">Reference proteome</keyword>
<protein>
    <submittedName>
        <fullName evidence="3">BirA family biotin operon repressor/biotin-[acetyl-CoA-carboxylase] ligase</fullName>
    </submittedName>
</protein>
<dbReference type="Pfam" id="PF03099">
    <property type="entry name" value="BPL_LplA_LipB"/>
    <property type="match status" value="1"/>
</dbReference>
<proteinExistence type="predicted"/>
<dbReference type="PANTHER" id="PTHR12835">
    <property type="entry name" value="BIOTIN PROTEIN LIGASE"/>
    <property type="match status" value="1"/>
</dbReference>
<dbReference type="SUPFAM" id="SSF55681">
    <property type="entry name" value="Class II aaRS and biotin synthetases"/>
    <property type="match status" value="1"/>
</dbReference>
<name>A0A2P8D5M3_9BACT</name>
<dbReference type="Gene3D" id="3.30.930.10">
    <property type="entry name" value="Bira Bifunctional Protein, Domain 2"/>
    <property type="match status" value="1"/>
</dbReference>
<dbReference type="InterPro" id="IPR004408">
    <property type="entry name" value="Biotin_CoA_COase_ligase"/>
</dbReference>
<dbReference type="InterPro" id="IPR045864">
    <property type="entry name" value="aa-tRNA-synth_II/BPL/LPL"/>
</dbReference>
<accession>A0A2P8D5M3</accession>
<dbReference type="RefSeq" id="WP_106522706.1">
    <property type="nucleotide sequence ID" value="NZ_PYGD01000003.1"/>
</dbReference>
<comment type="caution">
    <text evidence="3">The sequence shown here is derived from an EMBL/GenBank/DDBJ whole genome shotgun (WGS) entry which is preliminary data.</text>
</comment>
<gene>
    <name evidence="3" type="ORF">B0I18_10393</name>
</gene>
<dbReference type="OrthoDB" id="9807064at2"/>
<dbReference type="Proteomes" id="UP000240572">
    <property type="component" value="Unassembled WGS sequence"/>
</dbReference>
<dbReference type="PANTHER" id="PTHR12835:SF5">
    <property type="entry name" value="BIOTIN--PROTEIN LIGASE"/>
    <property type="match status" value="1"/>
</dbReference>
<dbReference type="EMBL" id="PYGD01000003">
    <property type="protein sequence ID" value="PSK92516.1"/>
    <property type="molecule type" value="Genomic_DNA"/>
</dbReference>
<organism evidence="3 4">
    <name type="scientific">Taibaiella chishuiensis</name>
    <dbReference type="NCBI Taxonomy" id="1434707"/>
    <lineage>
        <taxon>Bacteria</taxon>
        <taxon>Pseudomonadati</taxon>
        <taxon>Bacteroidota</taxon>
        <taxon>Chitinophagia</taxon>
        <taxon>Chitinophagales</taxon>
        <taxon>Chitinophagaceae</taxon>
        <taxon>Taibaiella</taxon>
    </lineage>
</organism>